<dbReference type="AlphaFoldDB" id="A0A6C0AF98"/>
<dbReference type="EMBL" id="MN740594">
    <property type="protein sequence ID" value="QHS78120.1"/>
    <property type="molecule type" value="Genomic_DNA"/>
</dbReference>
<protein>
    <submittedName>
        <fullName evidence="1">Uncharacterized protein</fullName>
    </submittedName>
</protein>
<proteinExistence type="predicted"/>
<sequence length="159" mass="18603">MIDDLTKVNKVISKDKTLFNTLLAIYEFENLFTTKIDSFSSVKKCLKSIKKICKKCKLSQEGIDDNLKHIIYKDINIMAFLCFSGDNSDHNKAFLLENFIYEYLSPKVFHVYNIIICSDFILLDDKYYIVFGVKDESESQEEYSSLFNETNKTIIDYFS</sequence>
<evidence type="ECO:0000313" key="1">
    <source>
        <dbReference type="EMBL" id="QHS78120.1"/>
    </source>
</evidence>
<name>A0A6C0AF98_9ZZZZ</name>
<reference evidence="1" key="1">
    <citation type="journal article" date="2020" name="Nature">
        <title>Giant virus diversity and host interactions through global metagenomics.</title>
        <authorList>
            <person name="Schulz F."/>
            <person name="Roux S."/>
            <person name="Paez-Espino D."/>
            <person name="Jungbluth S."/>
            <person name="Walsh D.A."/>
            <person name="Denef V.J."/>
            <person name="McMahon K.D."/>
            <person name="Konstantinidis K.T."/>
            <person name="Eloe-Fadrosh E.A."/>
            <person name="Kyrpides N.C."/>
            <person name="Woyke T."/>
        </authorList>
    </citation>
    <scope>NUCLEOTIDE SEQUENCE</scope>
    <source>
        <strain evidence="1">GVMAG-S-1021933-23</strain>
    </source>
</reference>
<organism evidence="1">
    <name type="scientific">viral metagenome</name>
    <dbReference type="NCBI Taxonomy" id="1070528"/>
    <lineage>
        <taxon>unclassified sequences</taxon>
        <taxon>metagenomes</taxon>
        <taxon>organismal metagenomes</taxon>
    </lineage>
</organism>
<accession>A0A6C0AF98</accession>